<protein>
    <submittedName>
        <fullName evidence="6">TetR/AcrR family transcriptional regulator</fullName>
    </submittedName>
</protein>
<evidence type="ECO:0000256" key="4">
    <source>
        <dbReference type="PROSITE-ProRule" id="PRU00335"/>
    </source>
</evidence>
<keyword evidence="2 4" id="KW-0238">DNA-binding</keyword>
<feature type="domain" description="HTH tetR-type" evidence="5">
    <location>
        <begin position="34"/>
        <end position="93"/>
    </location>
</feature>
<evidence type="ECO:0000256" key="3">
    <source>
        <dbReference type="ARBA" id="ARBA00023163"/>
    </source>
</evidence>
<dbReference type="InterPro" id="IPR001647">
    <property type="entry name" value="HTH_TetR"/>
</dbReference>
<gene>
    <name evidence="6" type="ORF">GCM10009849_04520</name>
</gene>
<proteinExistence type="predicted"/>
<keyword evidence="1" id="KW-0805">Transcription regulation</keyword>
<dbReference type="SUPFAM" id="SSF48498">
    <property type="entry name" value="Tetracyclin repressor-like, C-terminal domain"/>
    <property type="match status" value="1"/>
</dbReference>
<dbReference type="Gene3D" id="1.10.357.10">
    <property type="entry name" value="Tetracycline Repressor, domain 2"/>
    <property type="match status" value="1"/>
</dbReference>
<organism evidence="6 7">
    <name type="scientific">Sinomonas flava</name>
    <dbReference type="NCBI Taxonomy" id="496857"/>
    <lineage>
        <taxon>Bacteria</taxon>
        <taxon>Bacillati</taxon>
        <taxon>Actinomycetota</taxon>
        <taxon>Actinomycetes</taxon>
        <taxon>Micrococcales</taxon>
        <taxon>Micrococcaceae</taxon>
        <taxon>Sinomonas</taxon>
    </lineage>
</organism>
<dbReference type="SUPFAM" id="SSF46689">
    <property type="entry name" value="Homeodomain-like"/>
    <property type="match status" value="1"/>
</dbReference>
<dbReference type="InterPro" id="IPR036271">
    <property type="entry name" value="Tet_transcr_reg_TetR-rel_C_sf"/>
</dbReference>
<feature type="DNA-binding region" description="H-T-H motif" evidence="4">
    <location>
        <begin position="56"/>
        <end position="75"/>
    </location>
</feature>
<dbReference type="EMBL" id="BAAAQW010000002">
    <property type="protein sequence ID" value="GAA2197052.1"/>
    <property type="molecule type" value="Genomic_DNA"/>
</dbReference>
<dbReference type="Proteomes" id="UP001500432">
    <property type="component" value="Unassembled WGS sequence"/>
</dbReference>
<dbReference type="Pfam" id="PF00440">
    <property type="entry name" value="TetR_N"/>
    <property type="match status" value="1"/>
</dbReference>
<keyword evidence="7" id="KW-1185">Reference proteome</keyword>
<keyword evidence="3" id="KW-0804">Transcription</keyword>
<name>A0ABN3BJE0_9MICC</name>
<evidence type="ECO:0000256" key="2">
    <source>
        <dbReference type="ARBA" id="ARBA00023125"/>
    </source>
</evidence>
<reference evidence="6 7" key="1">
    <citation type="journal article" date="2019" name="Int. J. Syst. Evol. Microbiol.">
        <title>The Global Catalogue of Microorganisms (GCM) 10K type strain sequencing project: providing services to taxonomists for standard genome sequencing and annotation.</title>
        <authorList>
            <consortium name="The Broad Institute Genomics Platform"/>
            <consortium name="The Broad Institute Genome Sequencing Center for Infectious Disease"/>
            <person name="Wu L."/>
            <person name="Ma J."/>
        </authorList>
    </citation>
    <scope>NUCLEOTIDE SEQUENCE [LARGE SCALE GENOMIC DNA]</scope>
    <source>
        <strain evidence="6 7">JCM 16034</strain>
    </source>
</reference>
<accession>A0ABN3BJE0</accession>
<evidence type="ECO:0000259" key="5">
    <source>
        <dbReference type="PROSITE" id="PS50977"/>
    </source>
</evidence>
<dbReference type="PANTHER" id="PTHR30055">
    <property type="entry name" value="HTH-TYPE TRANSCRIPTIONAL REGULATOR RUTR"/>
    <property type="match status" value="1"/>
</dbReference>
<dbReference type="PROSITE" id="PS50977">
    <property type="entry name" value="HTH_TETR_2"/>
    <property type="match status" value="1"/>
</dbReference>
<dbReference type="RefSeq" id="WP_344298081.1">
    <property type="nucleotide sequence ID" value="NZ_BAAAQW010000002.1"/>
</dbReference>
<comment type="caution">
    <text evidence="6">The sequence shown here is derived from an EMBL/GenBank/DDBJ whole genome shotgun (WGS) entry which is preliminary data.</text>
</comment>
<evidence type="ECO:0000256" key="1">
    <source>
        <dbReference type="ARBA" id="ARBA00023015"/>
    </source>
</evidence>
<dbReference type="InterPro" id="IPR009057">
    <property type="entry name" value="Homeodomain-like_sf"/>
</dbReference>
<evidence type="ECO:0000313" key="7">
    <source>
        <dbReference type="Proteomes" id="UP001500432"/>
    </source>
</evidence>
<dbReference type="PANTHER" id="PTHR30055:SF234">
    <property type="entry name" value="HTH-TYPE TRANSCRIPTIONAL REGULATOR BETI"/>
    <property type="match status" value="1"/>
</dbReference>
<sequence length="245" mass="25700">MNFPTPPPEGAAAHDVGASPAVDGRAARWANHREERRAELIRSARKAIHRLGADVPMEDIAAAASTSKSVFYRYFRDKSGLAAAMGELVLSQMQERIAQAAASAESPYEGLRAMVRAYLAMAVRSPNVYEFVTRVPAGAGAAGTNAAAQEAGAAFGTFFDAVGAMIEAPMRRHLAPGTQATLDYWPPAAIGLVRAAGERWLTAPDSPAKPSLEDMAGMIADWLFAGIAAQAAPPSPALSPAKELS</sequence>
<dbReference type="InterPro" id="IPR050109">
    <property type="entry name" value="HTH-type_TetR-like_transc_reg"/>
</dbReference>
<evidence type="ECO:0000313" key="6">
    <source>
        <dbReference type="EMBL" id="GAA2197052.1"/>
    </source>
</evidence>